<keyword evidence="5" id="KW-1185">Reference proteome</keyword>
<keyword evidence="1" id="KW-0808">Transferase</keyword>
<feature type="region of interest" description="Disordered" evidence="2">
    <location>
        <begin position="468"/>
        <end position="492"/>
    </location>
</feature>
<gene>
    <name evidence="4" type="ORF">OU419_26755</name>
</gene>
<dbReference type="Gene3D" id="3.40.50.2000">
    <property type="entry name" value="Glycogen Phosphorylase B"/>
    <property type="match status" value="1"/>
</dbReference>
<evidence type="ECO:0000313" key="5">
    <source>
        <dbReference type="Proteomes" id="UP001163624"/>
    </source>
</evidence>
<sequence>MSTIWLDVTTTLSWQRPAVGVVRVEAECAKSALSGKAGNLPIRFCAFNRDTGFFEIAAADLKGALERIDGVEHAKPNSPQTPGSPASAPQKAPLVERLKQLTLRLCSRLPSRYSSRLLHFAMSRKAGILEMIHGLRLIKHALQSLALSLIRRRAQPAPQQAIVQPVTALARAEPPFKAGDVYISLGLDWNDKDLPQLRQLKRKLGLRVLLCCYDVIPVKAPQLCAGDVAPFFSNYFSNLAEAADKVVCISRCSERDLLGLLDTLGAPVPETSVITLGSDLPRPVKKQPEIDRPYILFVSTIERRKNHEVLYRAYTRLLDAGVTDLPLMVFVGMSGWGISELLNDLRLDERIKGHIEMRTNVTDEELNGLYGNALFTVYPSLYEGWGLPVAESLAHGKFCLSSDAASLPEVGGEFVEYLDPLSVPAWAERILFYARHPEELARKEQVIATRYVAPSWSDTARSIFDKAHELANQSAPTSESRNPSQKAPEHHQ</sequence>
<feature type="domain" description="Glycosyl transferase family 1" evidence="3">
    <location>
        <begin position="290"/>
        <end position="437"/>
    </location>
</feature>
<accession>A0ABY6ZWS7</accession>
<evidence type="ECO:0000313" key="4">
    <source>
        <dbReference type="EMBL" id="WAI49298.1"/>
    </source>
</evidence>
<dbReference type="RefSeq" id="WP_254476792.1">
    <property type="nucleotide sequence ID" value="NZ_CP113432.1"/>
</dbReference>
<dbReference type="Proteomes" id="UP001163624">
    <property type="component" value="Chromosome"/>
</dbReference>
<dbReference type="PANTHER" id="PTHR46401:SF2">
    <property type="entry name" value="GLYCOSYLTRANSFERASE WBBK-RELATED"/>
    <property type="match status" value="1"/>
</dbReference>
<proteinExistence type="predicted"/>
<reference evidence="4" key="1">
    <citation type="submission" date="2022-11" db="EMBL/GenBank/DDBJ databases">
        <title>Pseudomonas triclosanedens sp. nov., a triclosan degrader isolated from activated sludge.</title>
        <authorList>
            <person name="Yin Y."/>
            <person name="Lu Z."/>
        </authorList>
    </citation>
    <scope>NUCLEOTIDE SEQUENCE</scope>
    <source>
        <strain evidence="4">ZM23</strain>
    </source>
</reference>
<name>A0ABY6ZWS7_9PSED</name>
<dbReference type="InterPro" id="IPR001296">
    <property type="entry name" value="Glyco_trans_1"/>
</dbReference>
<dbReference type="EMBL" id="CP113432">
    <property type="protein sequence ID" value="WAI49298.1"/>
    <property type="molecule type" value="Genomic_DNA"/>
</dbReference>
<protein>
    <submittedName>
        <fullName evidence="4">Glycosyltransferase family 1 protein</fullName>
    </submittedName>
</protein>
<dbReference type="Pfam" id="PF00534">
    <property type="entry name" value="Glycos_transf_1"/>
    <property type="match status" value="1"/>
</dbReference>
<evidence type="ECO:0000256" key="2">
    <source>
        <dbReference type="SAM" id="MobiDB-lite"/>
    </source>
</evidence>
<feature type="compositionally biased region" description="Polar residues" evidence="2">
    <location>
        <begin position="471"/>
        <end position="485"/>
    </location>
</feature>
<evidence type="ECO:0000256" key="1">
    <source>
        <dbReference type="ARBA" id="ARBA00022679"/>
    </source>
</evidence>
<dbReference type="CDD" id="cd03809">
    <property type="entry name" value="GT4_MtfB-like"/>
    <property type="match status" value="1"/>
</dbReference>
<dbReference type="PANTHER" id="PTHR46401">
    <property type="entry name" value="GLYCOSYLTRANSFERASE WBBK-RELATED"/>
    <property type="match status" value="1"/>
</dbReference>
<organism evidence="4 5">
    <name type="scientific">Pseudomonas triclosanedens</name>
    <dbReference type="NCBI Taxonomy" id="2961893"/>
    <lineage>
        <taxon>Bacteria</taxon>
        <taxon>Pseudomonadati</taxon>
        <taxon>Pseudomonadota</taxon>
        <taxon>Gammaproteobacteria</taxon>
        <taxon>Pseudomonadales</taxon>
        <taxon>Pseudomonadaceae</taxon>
        <taxon>Pseudomonas</taxon>
    </lineage>
</organism>
<evidence type="ECO:0000259" key="3">
    <source>
        <dbReference type="Pfam" id="PF00534"/>
    </source>
</evidence>
<dbReference type="SUPFAM" id="SSF53756">
    <property type="entry name" value="UDP-Glycosyltransferase/glycogen phosphorylase"/>
    <property type="match status" value="1"/>
</dbReference>